<gene>
    <name evidence="3" type="ORF">ACEZDB_38665</name>
</gene>
<dbReference type="Gene3D" id="3.30.565.10">
    <property type="entry name" value="Histidine kinase-like ATPase, C-terminal domain"/>
    <property type="match status" value="1"/>
</dbReference>
<protein>
    <submittedName>
        <fullName evidence="3">ATP-binding protein</fullName>
    </submittedName>
</protein>
<evidence type="ECO:0000313" key="3">
    <source>
        <dbReference type="EMBL" id="MFC1436572.1"/>
    </source>
</evidence>
<keyword evidence="3" id="KW-0067">ATP-binding</keyword>
<dbReference type="PANTHER" id="PTHR35526">
    <property type="entry name" value="ANTI-SIGMA-F FACTOR RSBW-RELATED"/>
    <property type="match status" value="1"/>
</dbReference>
<comment type="caution">
    <text evidence="3">The sequence shown here is derived from an EMBL/GenBank/DDBJ whole genome shotgun (WGS) entry which is preliminary data.</text>
</comment>
<evidence type="ECO:0000259" key="2">
    <source>
        <dbReference type="Pfam" id="PF13581"/>
    </source>
</evidence>
<dbReference type="GO" id="GO:0005524">
    <property type="term" value="F:ATP binding"/>
    <property type="evidence" value="ECO:0007669"/>
    <property type="project" value="UniProtKB-KW"/>
</dbReference>
<sequence length="137" mass="15357">MANLTHEPQRELFRLPKRRQSVARARTLVVAEVERWGLGQLSDDLSLAVSELVTNAVIHCRVSDAVIEVSIRWIGLTLQLEVADPEENRPVMREGDCFEMGGRGLHLVSALADSWGVRDRVVGKVVWASFKTEVKQP</sequence>
<dbReference type="PANTHER" id="PTHR35526:SF3">
    <property type="entry name" value="ANTI-SIGMA-F FACTOR RSBW"/>
    <property type="match status" value="1"/>
</dbReference>
<evidence type="ECO:0000313" key="4">
    <source>
        <dbReference type="Proteomes" id="UP001592530"/>
    </source>
</evidence>
<keyword evidence="1" id="KW-0808">Transferase</keyword>
<feature type="domain" description="Histidine kinase/HSP90-like ATPase" evidence="2">
    <location>
        <begin position="16"/>
        <end position="129"/>
    </location>
</feature>
<proteinExistence type="predicted"/>
<dbReference type="InterPro" id="IPR003594">
    <property type="entry name" value="HATPase_dom"/>
</dbReference>
<name>A0ABV6XE71_9ACTN</name>
<dbReference type="EMBL" id="JBHEZY010000039">
    <property type="protein sequence ID" value="MFC1436572.1"/>
    <property type="molecule type" value="Genomic_DNA"/>
</dbReference>
<dbReference type="RefSeq" id="WP_380560299.1">
    <property type="nucleotide sequence ID" value="NZ_JBHEZY010000039.1"/>
</dbReference>
<keyword evidence="1" id="KW-0418">Kinase</keyword>
<keyword evidence="3" id="KW-0547">Nucleotide-binding</keyword>
<dbReference type="Pfam" id="PF13581">
    <property type="entry name" value="HATPase_c_2"/>
    <property type="match status" value="1"/>
</dbReference>
<keyword evidence="1" id="KW-0723">Serine/threonine-protein kinase</keyword>
<dbReference type="InterPro" id="IPR036890">
    <property type="entry name" value="HATPase_C_sf"/>
</dbReference>
<dbReference type="SUPFAM" id="SSF55874">
    <property type="entry name" value="ATPase domain of HSP90 chaperone/DNA topoisomerase II/histidine kinase"/>
    <property type="match status" value="1"/>
</dbReference>
<dbReference type="InterPro" id="IPR050267">
    <property type="entry name" value="Anti-sigma-factor_SerPK"/>
</dbReference>
<reference evidence="3 4" key="1">
    <citation type="submission" date="2024-09" db="EMBL/GenBank/DDBJ databases">
        <authorList>
            <person name="Lee S.D."/>
        </authorList>
    </citation>
    <scope>NUCLEOTIDE SEQUENCE [LARGE SCALE GENOMIC DNA]</scope>
    <source>
        <strain evidence="3 4">N1-3</strain>
    </source>
</reference>
<accession>A0ABV6XE71</accession>
<organism evidence="3 4">
    <name type="scientific">Streptacidiphilus alkalitolerans</name>
    <dbReference type="NCBI Taxonomy" id="3342712"/>
    <lineage>
        <taxon>Bacteria</taxon>
        <taxon>Bacillati</taxon>
        <taxon>Actinomycetota</taxon>
        <taxon>Actinomycetes</taxon>
        <taxon>Kitasatosporales</taxon>
        <taxon>Streptomycetaceae</taxon>
        <taxon>Streptacidiphilus</taxon>
    </lineage>
</organism>
<dbReference type="CDD" id="cd16936">
    <property type="entry name" value="HATPase_RsbW-like"/>
    <property type="match status" value="1"/>
</dbReference>
<dbReference type="Proteomes" id="UP001592530">
    <property type="component" value="Unassembled WGS sequence"/>
</dbReference>
<evidence type="ECO:0000256" key="1">
    <source>
        <dbReference type="ARBA" id="ARBA00022527"/>
    </source>
</evidence>